<dbReference type="Proteomes" id="UP000837205">
    <property type="component" value="Unassembled WGS sequence"/>
</dbReference>
<reference evidence="2" key="1">
    <citation type="submission" date="2020-05" db="EMBL/GenBank/DDBJ databases">
        <authorList>
            <person name="Delgado-Blas J."/>
        </authorList>
    </citation>
    <scope>NUCLEOTIDE SEQUENCE</scope>
    <source>
        <strain evidence="2">BB1459</strain>
        <strain evidence="3">BB1480</strain>
    </source>
</reference>
<name>A0A9N8CZ35_9ENTR</name>
<comment type="caution">
    <text evidence="2">The sequence shown here is derived from an EMBL/GenBank/DDBJ whole genome shotgun (WGS) entry which is preliminary data.</text>
</comment>
<sequence length="64" mass="7423">MFRYLKLRVSQQVLCLSFSVSVAIFMTTAFSPFGTWSVSWFFVYLMTLMALSWGSVWISKIIVL</sequence>
<gene>
    <name evidence="2" type="ORF">GHA_05938</name>
    <name evidence="3" type="ORF">TML_05646</name>
</gene>
<feature type="transmembrane region" description="Helical" evidence="1">
    <location>
        <begin position="39"/>
        <end position="58"/>
    </location>
</feature>
<dbReference type="EMBL" id="CAHPQX010000137">
    <property type="protein sequence ID" value="CAB5614341.1"/>
    <property type="molecule type" value="Genomic_DNA"/>
</dbReference>
<keyword evidence="1" id="KW-0812">Transmembrane</keyword>
<protein>
    <submittedName>
        <fullName evidence="2">Uncharacterized protein</fullName>
    </submittedName>
</protein>
<organism evidence="2 4">
    <name type="scientific">Citrobacter werkmanii</name>
    <dbReference type="NCBI Taxonomy" id="67827"/>
    <lineage>
        <taxon>Bacteria</taxon>
        <taxon>Pseudomonadati</taxon>
        <taxon>Pseudomonadota</taxon>
        <taxon>Gammaproteobacteria</taxon>
        <taxon>Enterobacterales</taxon>
        <taxon>Enterobacteriaceae</taxon>
        <taxon>Citrobacter</taxon>
        <taxon>Citrobacter freundii complex</taxon>
    </lineage>
</organism>
<evidence type="ECO:0000313" key="2">
    <source>
        <dbReference type="EMBL" id="CAB5614341.1"/>
    </source>
</evidence>
<evidence type="ECO:0000256" key="1">
    <source>
        <dbReference type="SAM" id="Phobius"/>
    </source>
</evidence>
<keyword evidence="1" id="KW-0472">Membrane</keyword>
<feature type="transmembrane region" description="Helical" evidence="1">
    <location>
        <begin position="12"/>
        <end position="33"/>
    </location>
</feature>
<proteinExistence type="predicted"/>
<dbReference type="AlphaFoldDB" id="A0A9N8CZ35"/>
<evidence type="ECO:0000313" key="3">
    <source>
        <dbReference type="EMBL" id="CAC9259934.1"/>
    </source>
</evidence>
<evidence type="ECO:0000313" key="5">
    <source>
        <dbReference type="Proteomes" id="UP000837205"/>
    </source>
</evidence>
<dbReference type="EMBL" id="CAIIUA010000003">
    <property type="protein sequence ID" value="CAC9259934.1"/>
    <property type="molecule type" value="Genomic_DNA"/>
</dbReference>
<evidence type="ECO:0000313" key="4">
    <source>
        <dbReference type="Proteomes" id="UP000834503"/>
    </source>
</evidence>
<dbReference type="Proteomes" id="UP000834503">
    <property type="component" value="Unassembled WGS sequence"/>
</dbReference>
<keyword evidence="5" id="KW-1185">Reference proteome</keyword>
<keyword evidence="1" id="KW-1133">Transmembrane helix</keyword>
<accession>A0A9N8CZ35</accession>